<dbReference type="SMART" id="SM00796">
    <property type="entry name" value="AHS1"/>
    <property type="match status" value="1"/>
</dbReference>
<dbReference type="NCBIfam" id="TIGR00370">
    <property type="entry name" value="5-oxoprolinase subunit PxpB"/>
    <property type="match status" value="1"/>
</dbReference>
<dbReference type="AlphaFoldDB" id="A0A6H2H3H6"/>
<protein>
    <submittedName>
        <fullName evidence="5">5-oxoprolinase subunit PxpB</fullName>
        <ecNumber evidence="5">3.5.2.9</ecNumber>
    </submittedName>
</protein>
<dbReference type="EC" id="3.5.2.9" evidence="5"/>
<dbReference type="SUPFAM" id="SSF50891">
    <property type="entry name" value="Cyclophilin-like"/>
    <property type="match status" value="1"/>
</dbReference>
<gene>
    <name evidence="5" type="primary">pxpB</name>
    <name evidence="5" type="ORF">HGI30_07075</name>
</gene>
<evidence type="ECO:0000259" key="4">
    <source>
        <dbReference type="SMART" id="SM00796"/>
    </source>
</evidence>
<dbReference type="GO" id="GO:0005524">
    <property type="term" value="F:ATP binding"/>
    <property type="evidence" value="ECO:0007669"/>
    <property type="project" value="UniProtKB-KW"/>
</dbReference>
<dbReference type="PANTHER" id="PTHR34698">
    <property type="entry name" value="5-OXOPROLINASE SUBUNIT B"/>
    <property type="match status" value="1"/>
</dbReference>
<evidence type="ECO:0000313" key="6">
    <source>
        <dbReference type="Proteomes" id="UP000502136"/>
    </source>
</evidence>
<dbReference type="SUPFAM" id="SSF160467">
    <property type="entry name" value="PH0987 N-terminal domain-like"/>
    <property type="match status" value="1"/>
</dbReference>
<dbReference type="Pfam" id="PF02682">
    <property type="entry name" value="CT_C_D"/>
    <property type="match status" value="1"/>
</dbReference>
<dbReference type="KEGG" id="palr:HGI30_07075"/>
<dbReference type="Proteomes" id="UP000502136">
    <property type="component" value="Chromosome"/>
</dbReference>
<organism evidence="5 6">
    <name type="scientific">Paenibacillus albicereus</name>
    <dbReference type="NCBI Taxonomy" id="2726185"/>
    <lineage>
        <taxon>Bacteria</taxon>
        <taxon>Bacillati</taxon>
        <taxon>Bacillota</taxon>
        <taxon>Bacilli</taxon>
        <taxon>Bacillales</taxon>
        <taxon>Paenibacillaceae</taxon>
        <taxon>Paenibacillus</taxon>
    </lineage>
</organism>
<dbReference type="Gene3D" id="3.30.1360.40">
    <property type="match status" value="1"/>
</dbReference>
<keyword evidence="3" id="KW-0067">ATP-binding</keyword>
<dbReference type="GO" id="GO:0017168">
    <property type="term" value="F:5-oxoprolinase (ATP-hydrolyzing) activity"/>
    <property type="evidence" value="ECO:0007669"/>
    <property type="project" value="UniProtKB-EC"/>
</dbReference>
<dbReference type="Gene3D" id="2.40.100.10">
    <property type="entry name" value="Cyclophilin-like"/>
    <property type="match status" value="1"/>
</dbReference>
<proteinExistence type="predicted"/>
<dbReference type="InterPro" id="IPR029000">
    <property type="entry name" value="Cyclophilin-like_dom_sf"/>
</dbReference>
<feature type="domain" description="Carboxyltransferase" evidence="4">
    <location>
        <begin position="2"/>
        <end position="203"/>
    </location>
</feature>
<keyword evidence="2 5" id="KW-0378">Hydrolase</keyword>
<dbReference type="EMBL" id="CP051428">
    <property type="protein sequence ID" value="QJC54253.1"/>
    <property type="molecule type" value="Genomic_DNA"/>
</dbReference>
<keyword evidence="6" id="KW-1185">Reference proteome</keyword>
<evidence type="ECO:0000256" key="3">
    <source>
        <dbReference type="ARBA" id="ARBA00022840"/>
    </source>
</evidence>
<evidence type="ECO:0000313" key="5">
    <source>
        <dbReference type="EMBL" id="QJC54253.1"/>
    </source>
</evidence>
<dbReference type="InterPro" id="IPR003833">
    <property type="entry name" value="CT_C_D"/>
</dbReference>
<dbReference type="InterPro" id="IPR010016">
    <property type="entry name" value="PxpB"/>
</dbReference>
<dbReference type="PANTHER" id="PTHR34698:SF2">
    <property type="entry name" value="5-OXOPROLINASE SUBUNIT B"/>
    <property type="match status" value="1"/>
</dbReference>
<reference evidence="5 6" key="1">
    <citation type="submission" date="2020-04" db="EMBL/GenBank/DDBJ databases">
        <title>Novel Paenibacillus strain UniB2 isolated from commercial digestive syrup.</title>
        <authorList>
            <person name="Thorat V."/>
            <person name="Kirdat K."/>
            <person name="Tiwarekar B."/>
            <person name="Yadav A."/>
        </authorList>
    </citation>
    <scope>NUCLEOTIDE SEQUENCE [LARGE SCALE GENOMIC DNA]</scope>
    <source>
        <strain evidence="5 6">UniB2</strain>
    </source>
</reference>
<sequence>MADEELQRRLAHAARWLEEAGWDWLEDAMPSYESVLAVYDPVKLWRSRGCGSGGEAGEEQAPWRLAIGRLEERLAALPPLPEEESRTIIEIPVRYGGAAGPDLAASARRSGMSAEAFVEAHSKPLYRVVMLGFLPGFPYLDGLPPALAQPRLDSPRPRVPAGSVGIGGGQTGIYPSESPGGWQLIGRTDLPLFDPARQRPALLAAGDRLRFVPI</sequence>
<name>A0A6H2H3H6_9BACL</name>
<accession>A0A6H2H3H6</accession>
<evidence type="ECO:0000256" key="1">
    <source>
        <dbReference type="ARBA" id="ARBA00022741"/>
    </source>
</evidence>
<keyword evidence="1" id="KW-0547">Nucleotide-binding</keyword>
<evidence type="ECO:0000256" key="2">
    <source>
        <dbReference type="ARBA" id="ARBA00022801"/>
    </source>
</evidence>